<name>A0AAW9R777_9GAMM</name>
<keyword evidence="1" id="KW-0472">Membrane</keyword>
<keyword evidence="1" id="KW-0812">Transmembrane</keyword>
<evidence type="ECO:0000313" key="2">
    <source>
        <dbReference type="EMBL" id="MEJ1249967.1"/>
    </source>
</evidence>
<organism evidence="2 3">
    <name type="scientific">Denitratimonas tolerans</name>
    <dbReference type="NCBI Taxonomy" id="1338420"/>
    <lineage>
        <taxon>Bacteria</taxon>
        <taxon>Pseudomonadati</taxon>
        <taxon>Pseudomonadota</taxon>
        <taxon>Gammaproteobacteria</taxon>
        <taxon>Lysobacterales</taxon>
        <taxon>Lysobacteraceae</taxon>
        <taxon>Denitratimonas</taxon>
    </lineage>
</organism>
<dbReference type="Proteomes" id="UP001364472">
    <property type="component" value="Unassembled WGS sequence"/>
</dbReference>
<keyword evidence="3" id="KW-1185">Reference proteome</keyword>
<keyword evidence="1" id="KW-1133">Transmembrane helix</keyword>
<comment type="caution">
    <text evidence="2">The sequence shown here is derived from an EMBL/GenBank/DDBJ whole genome shotgun (WGS) entry which is preliminary data.</text>
</comment>
<reference evidence="2 3" key="1">
    <citation type="journal article" date="2016" name="Antonie Van Leeuwenhoek">
        <title>Denitratimonas tolerans gen. nov., sp. nov., a denitrifying bacterium isolated from a bioreactor for tannery wastewater treatment.</title>
        <authorList>
            <person name="Han S.I."/>
            <person name="Kim J.O."/>
            <person name="Lee Y.R."/>
            <person name="Ekpeghere K.I."/>
            <person name="Koh S.C."/>
            <person name="Whang K.S."/>
        </authorList>
    </citation>
    <scope>NUCLEOTIDE SEQUENCE [LARGE SCALE GENOMIC DNA]</scope>
    <source>
        <strain evidence="2 3">KACC 17565</strain>
    </source>
</reference>
<dbReference type="AlphaFoldDB" id="A0AAW9R777"/>
<gene>
    <name evidence="2" type="ORF">WB794_09815</name>
</gene>
<evidence type="ECO:0000313" key="3">
    <source>
        <dbReference type="Proteomes" id="UP001364472"/>
    </source>
</evidence>
<protein>
    <submittedName>
        <fullName evidence="2">Uncharacterized protein</fullName>
    </submittedName>
</protein>
<proteinExistence type="predicted"/>
<evidence type="ECO:0000256" key="1">
    <source>
        <dbReference type="SAM" id="Phobius"/>
    </source>
</evidence>
<dbReference type="RefSeq" id="WP_337335685.1">
    <property type="nucleotide sequence ID" value="NZ_JBBDHC010000013.1"/>
</dbReference>
<accession>A0AAW9R777</accession>
<feature type="transmembrane region" description="Helical" evidence="1">
    <location>
        <begin position="7"/>
        <end position="36"/>
    </location>
</feature>
<sequence length="298" mass="32810">MPISKRTLLIILGSAVFVVFGLPLFALMAILVIGLFTGTTPGDKQLPQGAVTDIPITTTDLLGRKLICSSTKGPSLYEITTAIPPSRRFELVTGGVDQKAIRNYARGAYSISNNILRLDFHESGIDLGRLPIEAQKVEMLRMQNGDCTPLDTGSAIYCISSSIRSDQAGFLFEGISMTSQEITISAKYFSKYSSGREKSPPEKLICHDSASRQHQLTPRLDHGVSEEACIRELSEDIRPDSDNRDALQSYVIRRCRQPEAALCAHRKVKDFRAGIPDETPISVAMLDEWEHECGMSSD</sequence>
<dbReference type="EMBL" id="JBBDHC010000013">
    <property type="protein sequence ID" value="MEJ1249967.1"/>
    <property type="molecule type" value="Genomic_DNA"/>
</dbReference>